<dbReference type="PROSITE" id="PS50968">
    <property type="entry name" value="BIOTINYL_LIPOYL"/>
    <property type="match status" value="1"/>
</dbReference>
<dbReference type="InterPro" id="IPR004167">
    <property type="entry name" value="PSBD"/>
</dbReference>
<evidence type="ECO:0000313" key="8">
    <source>
        <dbReference type="Proteomes" id="UP000800035"/>
    </source>
</evidence>
<dbReference type="CDD" id="cd06849">
    <property type="entry name" value="lipoyl_domain"/>
    <property type="match status" value="1"/>
</dbReference>
<feature type="region of interest" description="Disordered" evidence="4">
    <location>
        <begin position="114"/>
        <end position="172"/>
    </location>
</feature>
<accession>A0A6A5TA59</accession>
<sequence length="426" mass="44793">MASIAAACRLSARAATQQLRNHGSRRAFHAGQASLAAQNFNMPALSPTMTEGNIASWKVKEGDSFVAGDVLLEIETDKASMDVEAQDDGILAKIIQGDGSKAVQVGSRIAVTAESGDDINSLELPAEDNPAPKTEAPKEQPKQESTPMPKTGSAPSGGSKATAGKAQKQSYPLYPSVQHLLKENGLPKEEADKIPATGPNGRLLKGDVLAYVGKIGESYAAETAERLKKLSHLDLSNIKPAAKKEATPKKPAAAPETPPVVEELPVELALPVSFKAVIECQKRVQDSIGVFLPISTFVARATELANEDLPRSQLSKPTADELFNAVLGLDKVGGGYTRGSFIPQVTGVTPTPTKPRATAAKKSDILDLLAGKKPAGPKASSVGAKHVGGSLNVFSVTVPKGDERRGRVFLERVKSVLEVEPGRLVV</sequence>
<evidence type="ECO:0000256" key="4">
    <source>
        <dbReference type="SAM" id="MobiDB-lite"/>
    </source>
</evidence>
<dbReference type="PROSITE" id="PS00189">
    <property type="entry name" value="LIPOYL"/>
    <property type="match status" value="1"/>
</dbReference>
<evidence type="ECO:0000259" key="6">
    <source>
        <dbReference type="PROSITE" id="PS51826"/>
    </source>
</evidence>
<evidence type="ECO:0000259" key="5">
    <source>
        <dbReference type="PROSITE" id="PS50968"/>
    </source>
</evidence>
<dbReference type="GO" id="GO:0045254">
    <property type="term" value="C:pyruvate dehydrogenase complex"/>
    <property type="evidence" value="ECO:0007669"/>
    <property type="project" value="InterPro"/>
</dbReference>
<comment type="similarity">
    <text evidence="1">Belongs to the 2-oxoacid dehydrogenase family.</text>
</comment>
<dbReference type="FunFam" id="2.40.50.100:FF:000010">
    <property type="entry name" value="Acetyltransferase component of pyruvate dehydrogenase complex"/>
    <property type="match status" value="1"/>
</dbReference>
<dbReference type="GO" id="GO:0006086">
    <property type="term" value="P:pyruvate decarboxylation to acetyl-CoA"/>
    <property type="evidence" value="ECO:0007669"/>
    <property type="project" value="InterPro"/>
</dbReference>
<dbReference type="Pfam" id="PF00364">
    <property type="entry name" value="Biotin_lipoyl"/>
    <property type="match status" value="1"/>
</dbReference>
<keyword evidence="3" id="KW-0809">Transit peptide</keyword>
<dbReference type="PANTHER" id="PTHR23151:SF82">
    <property type="entry name" value="PYRUVATE DEHYDROGENASE COMPLEX PROTEIN X COMPONENT, MITOCHONDRIAL"/>
    <property type="match status" value="1"/>
</dbReference>
<organism evidence="7 8">
    <name type="scientific">Byssothecium circinans</name>
    <dbReference type="NCBI Taxonomy" id="147558"/>
    <lineage>
        <taxon>Eukaryota</taxon>
        <taxon>Fungi</taxon>
        <taxon>Dikarya</taxon>
        <taxon>Ascomycota</taxon>
        <taxon>Pezizomycotina</taxon>
        <taxon>Dothideomycetes</taxon>
        <taxon>Pleosporomycetidae</taxon>
        <taxon>Pleosporales</taxon>
        <taxon>Massarineae</taxon>
        <taxon>Massarinaceae</taxon>
        <taxon>Byssothecium</taxon>
    </lineage>
</organism>
<feature type="domain" description="Peripheral subunit-binding (PSBD)" evidence="6">
    <location>
        <begin position="172"/>
        <end position="212"/>
    </location>
</feature>
<dbReference type="EMBL" id="ML977041">
    <property type="protein sequence ID" value="KAF1949160.1"/>
    <property type="molecule type" value="Genomic_DNA"/>
</dbReference>
<dbReference type="Gene3D" id="2.40.50.100">
    <property type="match status" value="1"/>
</dbReference>
<dbReference type="GO" id="GO:0004742">
    <property type="term" value="F:dihydrolipoyllysine-residue acetyltransferase activity"/>
    <property type="evidence" value="ECO:0007669"/>
    <property type="project" value="TreeGrafter"/>
</dbReference>
<proteinExistence type="inferred from homology"/>
<dbReference type="InterPro" id="IPR036625">
    <property type="entry name" value="E3-bd_dom_sf"/>
</dbReference>
<feature type="domain" description="Lipoyl-binding" evidence="5">
    <location>
        <begin position="37"/>
        <end position="113"/>
    </location>
</feature>
<dbReference type="InterPro" id="IPR045257">
    <property type="entry name" value="E2/Pdx1"/>
</dbReference>
<evidence type="ECO:0000256" key="1">
    <source>
        <dbReference type="ARBA" id="ARBA00007317"/>
    </source>
</evidence>
<dbReference type="Pfam" id="PF02817">
    <property type="entry name" value="E3_binding"/>
    <property type="match status" value="1"/>
</dbReference>
<feature type="compositionally biased region" description="Polar residues" evidence="4">
    <location>
        <begin position="143"/>
        <end position="156"/>
    </location>
</feature>
<dbReference type="Proteomes" id="UP000800035">
    <property type="component" value="Unassembled WGS sequence"/>
</dbReference>
<dbReference type="SUPFAM" id="SSF51230">
    <property type="entry name" value="Single hybrid motif"/>
    <property type="match status" value="1"/>
</dbReference>
<keyword evidence="2" id="KW-0450">Lipoyl</keyword>
<dbReference type="OrthoDB" id="202158at2759"/>
<evidence type="ECO:0000313" key="7">
    <source>
        <dbReference type="EMBL" id="KAF1949160.1"/>
    </source>
</evidence>
<gene>
    <name evidence="7" type="ORF">CC80DRAFT_280292</name>
</gene>
<evidence type="ECO:0000256" key="2">
    <source>
        <dbReference type="ARBA" id="ARBA00022823"/>
    </source>
</evidence>
<name>A0A6A5TA59_9PLEO</name>
<evidence type="ECO:0000256" key="3">
    <source>
        <dbReference type="ARBA" id="ARBA00022946"/>
    </source>
</evidence>
<dbReference type="InterPro" id="IPR011053">
    <property type="entry name" value="Single_hybrid_motif"/>
</dbReference>
<dbReference type="PANTHER" id="PTHR23151">
    <property type="entry name" value="DIHYDROLIPOAMIDE ACETYL/SUCCINYL-TRANSFERASE-RELATED"/>
    <property type="match status" value="1"/>
</dbReference>
<dbReference type="InterPro" id="IPR000089">
    <property type="entry name" value="Biotin_lipoyl"/>
</dbReference>
<dbReference type="InterPro" id="IPR003016">
    <property type="entry name" value="2-oxoA_DH_lipoyl-BS"/>
</dbReference>
<reference evidence="7" key="1">
    <citation type="journal article" date="2020" name="Stud. Mycol.">
        <title>101 Dothideomycetes genomes: a test case for predicting lifestyles and emergence of pathogens.</title>
        <authorList>
            <person name="Haridas S."/>
            <person name="Albert R."/>
            <person name="Binder M."/>
            <person name="Bloem J."/>
            <person name="Labutti K."/>
            <person name="Salamov A."/>
            <person name="Andreopoulos B."/>
            <person name="Baker S."/>
            <person name="Barry K."/>
            <person name="Bills G."/>
            <person name="Bluhm B."/>
            <person name="Cannon C."/>
            <person name="Castanera R."/>
            <person name="Culley D."/>
            <person name="Daum C."/>
            <person name="Ezra D."/>
            <person name="Gonzalez J."/>
            <person name="Henrissat B."/>
            <person name="Kuo A."/>
            <person name="Liang C."/>
            <person name="Lipzen A."/>
            <person name="Lutzoni F."/>
            <person name="Magnuson J."/>
            <person name="Mondo S."/>
            <person name="Nolan M."/>
            <person name="Ohm R."/>
            <person name="Pangilinan J."/>
            <person name="Park H.-J."/>
            <person name="Ramirez L."/>
            <person name="Alfaro M."/>
            <person name="Sun H."/>
            <person name="Tritt A."/>
            <person name="Yoshinaga Y."/>
            <person name="Zwiers L.-H."/>
            <person name="Turgeon B."/>
            <person name="Goodwin S."/>
            <person name="Spatafora J."/>
            <person name="Crous P."/>
            <person name="Grigoriev I."/>
        </authorList>
    </citation>
    <scope>NUCLEOTIDE SEQUENCE</scope>
    <source>
        <strain evidence="7">CBS 675.92</strain>
    </source>
</reference>
<evidence type="ECO:0008006" key="9">
    <source>
        <dbReference type="Google" id="ProtNLM"/>
    </source>
</evidence>
<dbReference type="AlphaFoldDB" id="A0A6A5TA59"/>
<dbReference type="Gene3D" id="4.10.320.10">
    <property type="entry name" value="E3-binding domain"/>
    <property type="match status" value="1"/>
</dbReference>
<protein>
    <recommendedName>
        <fullName evidence="9">Pyruvate dehydrogenase protein x component</fullName>
    </recommendedName>
</protein>
<dbReference type="PROSITE" id="PS51826">
    <property type="entry name" value="PSBD"/>
    <property type="match status" value="1"/>
</dbReference>
<keyword evidence="8" id="KW-1185">Reference proteome</keyword>
<dbReference type="SUPFAM" id="SSF47005">
    <property type="entry name" value="Peripheral subunit-binding domain of 2-oxo acid dehydrogenase complex"/>
    <property type="match status" value="1"/>
</dbReference>